<evidence type="ECO:0000313" key="10">
    <source>
        <dbReference type="EMBL" id="RGU58619.1"/>
    </source>
</evidence>
<keyword evidence="5 7" id="KW-0472">Membrane</keyword>
<dbReference type="InterPro" id="IPR039426">
    <property type="entry name" value="TonB-dep_rcpt-like"/>
</dbReference>
<dbReference type="EMBL" id="QRYC01000002">
    <property type="protein sequence ID" value="RGU58619.1"/>
    <property type="molecule type" value="Genomic_DNA"/>
</dbReference>
<dbReference type="InterPro" id="IPR023996">
    <property type="entry name" value="TonB-dep_OMP_SusC/RagA"/>
</dbReference>
<dbReference type="SUPFAM" id="SSF56935">
    <property type="entry name" value="Porins"/>
    <property type="match status" value="1"/>
</dbReference>
<dbReference type="Gene3D" id="2.170.130.10">
    <property type="entry name" value="TonB-dependent receptor, plug domain"/>
    <property type="match status" value="1"/>
</dbReference>
<evidence type="ECO:0000256" key="8">
    <source>
        <dbReference type="SAM" id="Coils"/>
    </source>
</evidence>
<evidence type="ECO:0000256" key="2">
    <source>
        <dbReference type="ARBA" id="ARBA00022448"/>
    </source>
</evidence>
<dbReference type="InterPro" id="IPR023997">
    <property type="entry name" value="TonB-dep_OMP_SusC/RagA_CS"/>
</dbReference>
<protein>
    <submittedName>
        <fullName evidence="10">SusC/RagA family TonB-linked outer membrane protein</fullName>
    </submittedName>
</protein>
<dbReference type="InterPro" id="IPR036942">
    <property type="entry name" value="Beta-barrel_TonB_sf"/>
</dbReference>
<sequence>MNRIPLRQLTGLLVGFILLCCMGDLQAIPRGKMFSGSEQRVLQVELHMKDQPLKSVFNEIQRQTDYTFVYNNSLVDVNRKVSIDVKADLKEVLHQLLSGLKLSFQIIGEQIIISPSSFKTKSPQEEEKNWVRGVVYSESDGSPLPGVVIRSKTTPAAVTTDVDGRFEIEEAVGGILVFSFLGMETLEVQIDDESELVIRLKEELTELDEVIVTGYQTISRERAAGSFTVINQKDIQHKLQTGIMNRLEGMVAGLTSYKGKLQIRGTSTISGNETPLYVVDGVPYEGSLEAINPSDIVNVTLLKDASAASIYGARSANGVIVITTRSGADAPTRVSYNGSIKLTPLPDTDYYNLMSSSEFVDFQQELFNLNPGTRPAGYYVNEVRDLLFDRKENLISEEELEKQLNVYRERDRRQQVIDEFLRVPAIVHQHNLSVYGGVKKYNYALSFNYMKNLPYEKAQSDERIGFNLKNTFHFFDWLKADLGVLGSLKRADYDNGFSGMSVLTGSSKASYLLLKDEEGNQLPWYQAKSQGELDRLNGLGLLDESYYPLEELHKQRYESKDSYLNLNLNLNLKIIEGLTLDLRYQQDFGFVYTKNLYDKDSWFVRNMVNNATQIIDNEIVQNIPVGGQIIENRGDRDSYTLRGQLNFNKVYKDKHSISVIAGAERRAVKNSSTKTYKVGYDDHSLSYKVLDEKLLGKTLTGTEALGGQFTYNSQGQGFHFVENRYVSFYGNASYTFDDKLSLTASMRIDQSNLFGTDPKYQYRPLWSVGAQYRLLGPEQVSWIDRLAFRATYGINGNVAKMSGPFLTVSDGGVNGWINDYSSYVTYPPNSGLRWEKTAVVNIGVDFDLLQSRLGGSIEFYNKNTTDLLYNKTGDPTYGWNSLMVNYGDMYNRGVEIHLNTVNIAVKDFVWKSMLNFSYNKNKLTRIENTRNDAIYYVNGGQIREGRPMNSLYSVRWAGLDEQGQPQAYDKDGNIVKSFADLKTEDLVYSGVTTPPYAASLSNSLQYKGISLSLLFTYYGGHVMRGVFGQYLVGTGYSTNMDKLSANFWRKPGDENNPETTPAFKQSANANIQNLWKAADKHIQKADYIKLNEIILAYQLPAKWIKNTFIKEMNMTFQVQNVWKWVANDQGLDPEAWTGITLSPSRGEKEPVNYTFGLALHF</sequence>
<dbReference type="GO" id="GO:0009279">
    <property type="term" value="C:cell outer membrane"/>
    <property type="evidence" value="ECO:0007669"/>
    <property type="project" value="UniProtKB-SubCell"/>
</dbReference>
<dbReference type="InterPro" id="IPR012910">
    <property type="entry name" value="Plug_dom"/>
</dbReference>
<feature type="coiled-coil region" evidence="8">
    <location>
        <begin position="183"/>
        <end position="210"/>
    </location>
</feature>
<evidence type="ECO:0000256" key="1">
    <source>
        <dbReference type="ARBA" id="ARBA00004571"/>
    </source>
</evidence>
<dbReference type="Gene3D" id="2.40.170.20">
    <property type="entry name" value="TonB-dependent receptor, beta-barrel domain"/>
    <property type="match status" value="1"/>
</dbReference>
<proteinExistence type="inferred from homology"/>
<keyword evidence="8" id="KW-0175">Coiled coil</keyword>
<comment type="caution">
    <text evidence="10">The sequence shown here is derived from an EMBL/GenBank/DDBJ whole genome shotgun (WGS) entry which is preliminary data.</text>
</comment>
<evidence type="ECO:0000256" key="5">
    <source>
        <dbReference type="ARBA" id="ARBA00023136"/>
    </source>
</evidence>
<organism evidence="10 11">
    <name type="scientific">Odoribacter splanchnicus</name>
    <dbReference type="NCBI Taxonomy" id="28118"/>
    <lineage>
        <taxon>Bacteria</taxon>
        <taxon>Pseudomonadati</taxon>
        <taxon>Bacteroidota</taxon>
        <taxon>Bacteroidia</taxon>
        <taxon>Bacteroidales</taxon>
        <taxon>Odoribacteraceae</taxon>
        <taxon>Odoribacter</taxon>
    </lineage>
</organism>
<keyword evidence="6 7" id="KW-0998">Cell outer membrane</keyword>
<comment type="similarity">
    <text evidence="7">Belongs to the TonB-dependent receptor family.</text>
</comment>
<dbReference type="PROSITE" id="PS52016">
    <property type="entry name" value="TONB_DEPENDENT_REC_3"/>
    <property type="match status" value="1"/>
</dbReference>
<comment type="subcellular location">
    <subcellularLocation>
        <location evidence="1 7">Cell outer membrane</location>
        <topology evidence="1 7">Multi-pass membrane protein</topology>
    </subcellularLocation>
</comment>
<dbReference type="Pfam" id="PF07715">
    <property type="entry name" value="Plug"/>
    <property type="match status" value="1"/>
</dbReference>
<reference evidence="10 11" key="1">
    <citation type="submission" date="2018-08" db="EMBL/GenBank/DDBJ databases">
        <title>A genome reference for cultivated species of the human gut microbiota.</title>
        <authorList>
            <person name="Zou Y."/>
            <person name="Xue W."/>
            <person name="Luo G."/>
        </authorList>
    </citation>
    <scope>NUCLEOTIDE SEQUENCE [LARGE SCALE GENOMIC DNA]</scope>
    <source>
        <strain evidence="10 11">AF16-14</strain>
    </source>
</reference>
<dbReference type="InterPro" id="IPR008969">
    <property type="entry name" value="CarboxyPept-like_regulatory"/>
</dbReference>
<dbReference type="Pfam" id="PF07660">
    <property type="entry name" value="STN"/>
    <property type="match status" value="1"/>
</dbReference>
<dbReference type="Pfam" id="PF13715">
    <property type="entry name" value="CarbopepD_reg_2"/>
    <property type="match status" value="1"/>
</dbReference>
<dbReference type="SMART" id="SM00965">
    <property type="entry name" value="STN"/>
    <property type="match status" value="1"/>
</dbReference>
<dbReference type="SUPFAM" id="SSF49464">
    <property type="entry name" value="Carboxypeptidase regulatory domain-like"/>
    <property type="match status" value="1"/>
</dbReference>
<gene>
    <name evidence="10" type="ORF">DWW57_02610</name>
</gene>
<accession>A0A412TXW2</accession>
<dbReference type="AlphaFoldDB" id="A0A412TXW2"/>
<dbReference type="NCBIfam" id="TIGR04056">
    <property type="entry name" value="OMP_RagA_SusC"/>
    <property type="match status" value="1"/>
</dbReference>
<dbReference type="InterPro" id="IPR037066">
    <property type="entry name" value="Plug_dom_sf"/>
</dbReference>
<keyword evidence="3 7" id="KW-1134">Transmembrane beta strand</keyword>
<keyword evidence="4 7" id="KW-0812">Transmembrane</keyword>
<keyword evidence="2 7" id="KW-0813">Transport</keyword>
<dbReference type="InterPro" id="IPR011662">
    <property type="entry name" value="Secretin/TonB_short_N"/>
</dbReference>
<evidence type="ECO:0000256" key="3">
    <source>
        <dbReference type="ARBA" id="ARBA00022452"/>
    </source>
</evidence>
<evidence type="ECO:0000256" key="6">
    <source>
        <dbReference type="ARBA" id="ARBA00023237"/>
    </source>
</evidence>
<dbReference type="RefSeq" id="WP_087393959.1">
    <property type="nucleotide sequence ID" value="NZ_CABJFF010000004.1"/>
</dbReference>
<evidence type="ECO:0000256" key="7">
    <source>
        <dbReference type="PROSITE-ProRule" id="PRU01360"/>
    </source>
</evidence>
<dbReference type="Gene3D" id="3.55.50.30">
    <property type="match status" value="1"/>
</dbReference>
<evidence type="ECO:0000313" key="11">
    <source>
        <dbReference type="Proteomes" id="UP000284243"/>
    </source>
</evidence>
<feature type="domain" description="Secretin/TonB short N-terminal" evidence="9">
    <location>
        <begin position="66"/>
        <end position="116"/>
    </location>
</feature>
<evidence type="ECO:0000256" key="4">
    <source>
        <dbReference type="ARBA" id="ARBA00022692"/>
    </source>
</evidence>
<name>A0A412TXW2_9BACT</name>
<evidence type="ECO:0000259" key="9">
    <source>
        <dbReference type="SMART" id="SM00965"/>
    </source>
</evidence>
<dbReference type="NCBIfam" id="TIGR04057">
    <property type="entry name" value="SusC_RagA_signa"/>
    <property type="match status" value="1"/>
</dbReference>
<dbReference type="Proteomes" id="UP000284243">
    <property type="component" value="Unassembled WGS sequence"/>
</dbReference>